<dbReference type="PANTHER" id="PTHR45228">
    <property type="entry name" value="CYCLIC DI-GMP PHOSPHODIESTERASE TM_0186-RELATED"/>
    <property type="match status" value="1"/>
</dbReference>
<dbReference type="InterPro" id="IPR052020">
    <property type="entry name" value="Cyclic_di-GMP/3'3'-cGAMP_PDE"/>
</dbReference>
<organism evidence="2 3">
    <name type="scientific">Candidatus Sedimenticola endophacoides</name>
    <dbReference type="NCBI Taxonomy" id="2548426"/>
    <lineage>
        <taxon>Bacteria</taxon>
        <taxon>Pseudomonadati</taxon>
        <taxon>Pseudomonadota</taxon>
        <taxon>Gammaproteobacteria</taxon>
        <taxon>Chromatiales</taxon>
        <taxon>Sedimenticolaceae</taxon>
        <taxon>Sedimenticola</taxon>
    </lineage>
</organism>
<dbReference type="AlphaFoldDB" id="A0A6N4E7L1"/>
<name>A0A6N4E7L1_9GAMM</name>
<protein>
    <recommendedName>
        <fullName evidence="1">HD-GYP domain-containing protein</fullName>
    </recommendedName>
</protein>
<dbReference type="SMART" id="SM00471">
    <property type="entry name" value="HDc"/>
    <property type="match status" value="1"/>
</dbReference>
<gene>
    <name evidence="2" type="ORF">C3L24_00030</name>
</gene>
<dbReference type="SUPFAM" id="SSF109604">
    <property type="entry name" value="HD-domain/PDEase-like"/>
    <property type="match status" value="1"/>
</dbReference>
<dbReference type="InterPro" id="IPR037522">
    <property type="entry name" value="HD_GYP_dom"/>
</dbReference>
<dbReference type="Gene3D" id="1.10.3210.10">
    <property type="entry name" value="Hypothetical protein af1432"/>
    <property type="match status" value="1"/>
</dbReference>
<reference evidence="2 3" key="1">
    <citation type="submission" date="2018-01" db="EMBL/GenBank/DDBJ databases">
        <title>Novel co-symbiosis in the lucinid bivalve Phacoides pectinatus.</title>
        <authorList>
            <person name="Lim S.J."/>
            <person name="Davis B.G."/>
            <person name="Gill D.E."/>
            <person name="Engel A.S."/>
            <person name="Anderson L.C."/>
            <person name="Campbell B.J."/>
        </authorList>
    </citation>
    <scope>NUCLEOTIDE SEQUENCE [LARGE SCALE GENOMIC DNA]</scope>
    <source>
        <strain evidence="2">N3_P5</strain>
    </source>
</reference>
<feature type="domain" description="HD-GYP" evidence="1">
    <location>
        <begin position="51"/>
        <end position="265"/>
    </location>
</feature>
<sequence>MTLTYPPDLGKSHITKPFSPPIIEARIANHLTLKDHRDNLEGLVAARTRELQLIKDATVQSLAALAEARDRETGNHIRRTQHYVRALAEQLARNPRYREQLDEATIERLFKTAPLHDIGKVGVPDAILQKPGKLSSEEFEVMKHHPRLGREAMREASEMMLASGCGDDFFHCAGEIAGTHHEKWDGSGYPDGLSGGQIPLPGRLMAVADVYDALISTRAYKSAMDWDQVRDHIVGGRGSHFDPDCVDAFLDAEEEFRAIAERYRDGGG</sequence>
<dbReference type="GO" id="GO:0008081">
    <property type="term" value="F:phosphoric diester hydrolase activity"/>
    <property type="evidence" value="ECO:0007669"/>
    <property type="project" value="UniProtKB-ARBA"/>
</dbReference>
<comment type="caution">
    <text evidence="2">The sequence shown here is derived from an EMBL/GenBank/DDBJ whole genome shotgun (WGS) entry which is preliminary data.</text>
</comment>
<proteinExistence type="predicted"/>
<evidence type="ECO:0000313" key="2">
    <source>
        <dbReference type="EMBL" id="PUE05807.1"/>
    </source>
</evidence>
<dbReference type="Pfam" id="PF13487">
    <property type="entry name" value="HD_5"/>
    <property type="match status" value="1"/>
</dbReference>
<dbReference type="PROSITE" id="PS51832">
    <property type="entry name" value="HD_GYP"/>
    <property type="match status" value="1"/>
</dbReference>
<accession>A0A6N4E7L1</accession>
<dbReference type="InterPro" id="IPR003607">
    <property type="entry name" value="HD/PDEase_dom"/>
</dbReference>
<evidence type="ECO:0000313" key="3">
    <source>
        <dbReference type="Proteomes" id="UP000250928"/>
    </source>
</evidence>
<evidence type="ECO:0000259" key="1">
    <source>
        <dbReference type="PROSITE" id="PS51832"/>
    </source>
</evidence>
<dbReference type="PANTHER" id="PTHR45228:SF5">
    <property type="entry name" value="CYCLIC DI-GMP PHOSPHODIESTERASE VC_1348-RELATED"/>
    <property type="match status" value="1"/>
</dbReference>
<dbReference type="EMBL" id="PQCO01000003">
    <property type="protein sequence ID" value="PUE05807.1"/>
    <property type="molecule type" value="Genomic_DNA"/>
</dbReference>
<dbReference type="Proteomes" id="UP000250928">
    <property type="component" value="Unassembled WGS sequence"/>
</dbReference>
<dbReference type="CDD" id="cd00077">
    <property type="entry name" value="HDc"/>
    <property type="match status" value="1"/>
</dbReference>